<accession>A0A0Y0G6Q3</accession>
<dbReference type="Ensembl" id="ENSCSET00000022906.1">
    <property type="protein sequence ID" value="ENSCSEP00000022616.1"/>
    <property type="gene ID" value="ENSCSEG00000014403.1"/>
</dbReference>
<reference evidence="10 11" key="1">
    <citation type="journal article" date="2014" name="Nat. Genet.">
        <title>Whole-genome sequence of a flatfish provides insights into ZW sex chromosome evolution and adaptation to a benthic lifestyle.</title>
        <authorList>
            <person name="Chen S."/>
            <person name="Zhang G."/>
            <person name="Shao C."/>
            <person name="Huang Q."/>
            <person name="Liu G."/>
            <person name="Zhang P."/>
            <person name="Song W."/>
            <person name="An N."/>
            <person name="Chalopin D."/>
            <person name="Volff J.N."/>
            <person name="Hong Y."/>
            <person name="Li Q."/>
            <person name="Sha Z."/>
            <person name="Zhou H."/>
            <person name="Xie M."/>
            <person name="Yu Q."/>
            <person name="Liu Y."/>
            <person name="Xiang H."/>
            <person name="Wang N."/>
            <person name="Wu K."/>
            <person name="Yang C."/>
            <person name="Zhou Q."/>
            <person name="Liao X."/>
            <person name="Yang L."/>
            <person name="Hu Q."/>
            <person name="Zhang J."/>
            <person name="Meng L."/>
            <person name="Jin L."/>
            <person name="Tian Y."/>
            <person name="Lian J."/>
            <person name="Yang J."/>
            <person name="Miao G."/>
            <person name="Liu S."/>
            <person name="Liang Z."/>
            <person name="Yan F."/>
            <person name="Li Y."/>
            <person name="Sun B."/>
            <person name="Zhang H."/>
            <person name="Zhang J."/>
            <person name="Zhu Y."/>
            <person name="Du M."/>
            <person name="Zhao Y."/>
            <person name="Schartl M."/>
            <person name="Tang Q."/>
            <person name="Wang J."/>
        </authorList>
    </citation>
    <scope>NUCLEOTIDE SEQUENCE</scope>
</reference>
<evidence type="ECO:0000256" key="8">
    <source>
        <dbReference type="SAM" id="SignalP"/>
    </source>
</evidence>
<evidence type="ECO:0000256" key="4">
    <source>
        <dbReference type="ARBA" id="ARBA00022729"/>
    </source>
</evidence>
<dbReference type="Ensembl" id="ENSCSET00000022930.1">
    <property type="protein sequence ID" value="ENSCSEP00000022640.1"/>
    <property type="gene ID" value="ENSCSEG00000014403.1"/>
</dbReference>
<proteinExistence type="evidence at transcript level"/>
<reference evidence="9" key="2">
    <citation type="submission" date="2016-01" db="EMBL/GenBank/DDBJ databases">
        <authorList>
            <person name="McClelland M."/>
            <person name="Jain A."/>
            <person name="Saraogi P."/>
            <person name="Mendelson R."/>
            <person name="Westerman R."/>
            <person name="SanMiguel P."/>
            <person name="Csonka L."/>
        </authorList>
    </citation>
    <scope>NUCLEOTIDE SEQUENCE</scope>
</reference>
<keyword evidence="5" id="KW-0027">Amidation</keyword>
<dbReference type="AlphaFoldDB" id="A0A0Y0G6Q3"/>
<evidence type="ECO:0000313" key="10">
    <source>
        <dbReference type="Ensembl" id="ENSCSEP00000022616.1"/>
    </source>
</evidence>
<dbReference type="GeneTree" id="ENSGT01030000234992"/>
<reference evidence="10" key="3">
    <citation type="submission" date="2025-05" db="UniProtKB">
        <authorList>
            <consortium name="Ensembl"/>
        </authorList>
    </citation>
    <scope>IDENTIFICATION</scope>
</reference>
<dbReference type="Proteomes" id="UP000265120">
    <property type="component" value="Chromosome 18"/>
</dbReference>
<dbReference type="CTD" id="64111"/>
<dbReference type="OMA" id="LNTGLHW"/>
<evidence type="ECO:0000313" key="9">
    <source>
        <dbReference type="EMBL" id="AMB48604.1"/>
    </source>
</evidence>
<keyword evidence="6" id="KW-0527">Neuropeptide</keyword>
<keyword evidence="3" id="KW-0964">Secreted</keyword>
<dbReference type="PANTHER" id="PTHR14403:SF6">
    <property type="entry name" value="PRO-FMRFAMIDE-RELATED NEUROPEPTIDE VF"/>
    <property type="match status" value="1"/>
</dbReference>
<dbReference type="EMBL" id="KU612223">
    <property type="protein sequence ID" value="AMB48604.1"/>
    <property type="molecule type" value="mRNA"/>
</dbReference>
<evidence type="ECO:0000256" key="1">
    <source>
        <dbReference type="ARBA" id="ARBA00004613"/>
    </source>
</evidence>
<dbReference type="GO" id="GO:0032277">
    <property type="term" value="P:negative regulation of gonadotropin secretion"/>
    <property type="evidence" value="ECO:0007669"/>
    <property type="project" value="TreeGrafter"/>
</dbReference>
<feature type="region of interest" description="Disordered" evidence="7">
    <location>
        <begin position="34"/>
        <end position="56"/>
    </location>
</feature>
<comment type="similarity">
    <text evidence="2">Belongs to the FARP (FMRFamide related peptide) family.</text>
</comment>
<sequence length="194" mass="21728">MLSTVFLSVLLMLGGPGGAAAAADFQVYGKSAYSDKSLPSSEEGRHTVRRQPLQQAKAVTRRSLDLERLNMRVTPTASKSSLPTIIKLYPPTVNPHIHANMPMRFGREVEPEDDQSHNTPNMPQRFGRAWTFNRVCVKCRGDADQVLPGTSLYWSLINSLAVEQFFNTDLHWAEDFDLTANAEELEMERTSFKG</sequence>
<evidence type="ECO:0000256" key="5">
    <source>
        <dbReference type="ARBA" id="ARBA00022815"/>
    </source>
</evidence>
<dbReference type="STRING" id="244447.ENSCSEP00000022640"/>
<keyword evidence="11" id="KW-1185">Reference proteome</keyword>
<dbReference type="GO" id="GO:0007218">
    <property type="term" value="P:neuropeptide signaling pathway"/>
    <property type="evidence" value="ECO:0007669"/>
    <property type="project" value="UniProtKB-KW"/>
</dbReference>
<keyword evidence="4 8" id="KW-0732">Signal</keyword>
<evidence type="ECO:0000256" key="6">
    <source>
        <dbReference type="ARBA" id="ARBA00023320"/>
    </source>
</evidence>
<evidence type="ECO:0000256" key="3">
    <source>
        <dbReference type="ARBA" id="ARBA00022525"/>
    </source>
</evidence>
<protein>
    <submittedName>
        <fullName evidence="9">LPXRFa peptide</fullName>
    </submittedName>
</protein>
<feature type="chain" id="PRO_5044547792" evidence="8">
    <location>
        <begin position="22"/>
        <end position="194"/>
    </location>
</feature>
<dbReference type="GeneID" id="107989993"/>
<feature type="signal peptide" evidence="8">
    <location>
        <begin position="1"/>
        <end position="21"/>
    </location>
</feature>
<dbReference type="GO" id="GO:0005576">
    <property type="term" value="C:extracellular region"/>
    <property type="evidence" value="ECO:0007669"/>
    <property type="project" value="UniProtKB-SubCell"/>
</dbReference>
<dbReference type="InterPro" id="IPR026297">
    <property type="entry name" value="FMRFamide-related/fGRP"/>
</dbReference>
<evidence type="ECO:0000256" key="7">
    <source>
        <dbReference type="SAM" id="MobiDB-lite"/>
    </source>
</evidence>
<gene>
    <name evidence="9" type="primary">LPXRFa</name>
</gene>
<dbReference type="PANTHER" id="PTHR14403">
    <property type="entry name" value="RFAMIDE PEPTIDE GONADOTROPIN INHIBITORY HORMONE"/>
    <property type="match status" value="1"/>
</dbReference>
<dbReference type="KEGG" id="csem:107989993"/>
<evidence type="ECO:0000313" key="11">
    <source>
        <dbReference type="Proteomes" id="UP000265120"/>
    </source>
</evidence>
<evidence type="ECO:0000256" key="2">
    <source>
        <dbReference type="ARBA" id="ARBA00006356"/>
    </source>
</evidence>
<organism evidence="9">
    <name type="scientific">Cynoglossus semilaevis</name>
    <name type="common">Tongue sole</name>
    <dbReference type="NCBI Taxonomy" id="244447"/>
    <lineage>
        <taxon>Eukaryota</taxon>
        <taxon>Metazoa</taxon>
        <taxon>Chordata</taxon>
        <taxon>Craniata</taxon>
        <taxon>Vertebrata</taxon>
        <taxon>Euteleostomi</taxon>
        <taxon>Actinopterygii</taxon>
        <taxon>Neopterygii</taxon>
        <taxon>Teleostei</taxon>
        <taxon>Neoteleostei</taxon>
        <taxon>Acanthomorphata</taxon>
        <taxon>Carangaria</taxon>
        <taxon>Pleuronectiformes</taxon>
        <taxon>Pleuronectoidei</taxon>
        <taxon>Cynoglossidae</taxon>
        <taxon>Cynoglossinae</taxon>
        <taxon>Cynoglossus</taxon>
    </lineage>
</organism>
<dbReference type="GO" id="GO:0005102">
    <property type="term" value="F:signaling receptor binding"/>
    <property type="evidence" value="ECO:0007669"/>
    <property type="project" value="TreeGrafter"/>
</dbReference>
<comment type="subcellular location">
    <subcellularLocation>
        <location evidence="1">Secreted</location>
    </subcellularLocation>
</comment>
<name>A0A0Y0G6Q3_CYNSE</name>
<dbReference type="OrthoDB" id="8834619at2759"/>